<evidence type="ECO:0008006" key="3">
    <source>
        <dbReference type="Google" id="ProtNLM"/>
    </source>
</evidence>
<evidence type="ECO:0000313" key="2">
    <source>
        <dbReference type="EMBL" id="XBO72278.1"/>
    </source>
</evidence>
<protein>
    <recommendedName>
        <fullName evidence="3">DUF4156 domain-containing protein</fullName>
    </recommendedName>
</protein>
<dbReference type="RefSeq" id="WP_045994896.1">
    <property type="nucleotide sequence ID" value="NZ_CP098827.1"/>
</dbReference>
<keyword evidence="1" id="KW-0732">Signal</keyword>
<proteinExistence type="predicted"/>
<reference evidence="2" key="1">
    <citation type="submission" date="2022-06" db="EMBL/GenBank/DDBJ databases">
        <title>A novel DMS-producing enzyme.</title>
        <authorList>
            <person name="Zhang Y."/>
        </authorList>
    </citation>
    <scope>NUCLEOTIDE SEQUENCE</scope>
    <source>
        <strain evidence="2">RT37</strain>
    </source>
</reference>
<sequence>MMIKTRPMMLALGAVAALGLAGCASDSASMEKESTDYIVTGLGDDRQEALEEAKERALEQCEAQDRDEFIIEEQQVLGPNTSPEKRERAEAMVEGGTVNEDTNLAALNDDSEGFKAIWSISCR</sequence>
<dbReference type="EMBL" id="CP098827">
    <property type="protein sequence ID" value="XBO72278.1"/>
    <property type="molecule type" value="Genomic_DNA"/>
</dbReference>
<dbReference type="PROSITE" id="PS51257">
    <property type="entry name" value="PROKAR_LIPOPROTEIN"/>
    <property type="match status" value="1"/>
</dbReference>
<name>A0AAU7KM88_9GAMM</name>
<feature type="chain" id="PRO_5043391970" description="DUF4156 domain-containing protein" evidence="1">
    <location>
        <begin position="17"/>
        <end position="123"/>
    </location>
</feature>
<gene>
    <name evidence="2" type="ORF">NFG58_06085</name>
</gene>
<dbReference type="AlphaFoldDB" id="A0AAU7KM88"/>
<evidence type="ECO:0000256" key="1">
    <source>
        <dbReference type="SAM" id="SignalP"/>
    </source>
</evidence>
<feature type="signal peptide" evidence="1">
    <location>
        <begin position="1"/>
        <end position="16"/>
    </location>
</feature>
<organism evidence="2">
    <name type="scientific">Halomonas sp. RT37</name>
    <dbReference type="NCBI Taxonomy" id="2950872"/>
    <lineage>
        <taxon>Bacteria</taxon>
        <taxon>Pseudomonadati</taxon>
        <taxon>Pseudomonadota</taxon>
        <taxon>Gammaproteobacteria</taxon>
        <taxon>Oceanospirillales</taxon>
        <taxon>Halomonadaceae</taxon>
        <taxon>Halomonas</taxon>
    </lineage>
</organism>
<accession>A0AAU7KM88</accession>